<dbReference type="Proteomes" id="UP000002487">
    <property type="component" value="Chromosome"/>
</dbReference>
<dbReference type="KEGG" id="mac:MA_4528"/>
<dbReference type="HOGENOM" id="CLU_1521858_0_0_2"/>
<dbReference type="InParanoid" id="Q8THI6"/>
<keyword evidence="1" id="KW-0472">Membrane</keyword>
<reference evidence="2 3" key="1">
    <citation type="journal article" date="2002" name="Genome Res.">
        <title>The genome of Methanosarcina acetivorans reveals extensive metabolic and physiological diversity.</title>
        <authorList>
            <person name="Galagan J.E."/>
            <person name="Nusbaum C."/>
            <person name="Roy A."/>
            <person name="Endrizzi M.G."/>
            <person name="Macdonald P."/>
            <person name="FitzHugh W."/>
            <person name="Calvo S."/>
            <person name="Engels R."/>
            <person name="Smirnov S."/>
            <person name="Atnoor D."/>
            <person name="Brown A."/>
            <person name="Allen N."/>
            <person name="Naylor J."/>
            <person name="Stange-Thomann N."/>
            <person name="DeArellano K."/>
            <person name="Johnson R."/>
            <person name="Linton L."/>
            <person name="McEwan P."/>
            <person name="McKernan K."/>
            <person name="Talamas J."/>
            <person name="Tirrell A."/>
            <person name="Ye W."/>
            <person name="Zimmer A."/>
            <person name="Barber R.D."/>
            <person name="Cann I."/>
            <person name="Graham D.E."/>
            <person name="Grahame D.A."/>
            <person name="Guss A."/>
            <person name="Hedderich R."/>
            <person name="Ingram-Smith C."/>
            <person name="Kuettner C.H."/>
            <person name="Krzycki J.A."/>
            <person name="Leigh J.A."/>
            <person name="Li W."/>
            <person name="Liu J."/>
            <person name="Mukhopadhyay B."/>
            <person name="Reeve J.N."/>
            <person name="Smith K."/>
            <person name="Springer T.A."/>
            <person name="Umayam L.A."/>
            <person name="White O."/>
            <person name="White R.H."/>
            <person name="de Macario E.C."/>
            <person name="Ferry J.G."/>
            <person name="Jarrell K.F."/>
            <person name="Jing H."/>
            <person name="Macario A.J.L."/>
            <person name="Paulsen I."/>
            <person name="Pritchett M."/>
            <person name="Sowers K.R."/>
            <person name="Swanson R.V."/>
            <person name="Zinder S.H."/>
            <person name="Lander E."/>
            <person name="Metcalf W.W."/>
            <person name="Birren B."/>
        </authorList>
    </citation>
    <scope>NUCLEOTIDE SEQUENCE [LARGE SCALE GENOMIC DNA]</scope>
    <source>
        <strain evidence="3">ATCC 35395 / DSM 2834 / JCM 12185 / C2A</strain>
    </source>
</reference>
<dbReference type="AlphaFoldDB" id="Q8THI6"/>
<protein>
    <submittedName>
        <fullName evidence="2">Uncharacterized protein</fullName>
    </submittedName>
</protein>
<keyword evidence="1" id="KW-0812">Transmembrane</keyword>
<evidence type="ECO:0000313" key="2">
    <source>
        <dbReference type="EMBL" id="AAM07868.1"/>
    </source>
</evidence>
<proteinExistence type="predicted"/>
<organism evidence="2 3">
    <name type="scientific">Methanosarcina acetivorans (strain ATCC 35395 / DSM 2834 / JCM 12185 / C2A)</name>
    <dbReference type="NCBI Taxonomy" id="188937"/>
    <lineage>
        <taxon>Archaea</taxon>
        <taxon>Methanobacteriati</taxon>
        <taxon>Methanobacteriota</taxon>
        <taxon>Stenosarchaea group</taxon>
        <taxon>Methanomicrobia</taxon>
        <taxon>Methanosarcinales</taxon>
        <taxon>Methanosarcinaceae</taxon>
        <taxon>Methanosarcina</taxon>
    </lineage>
</organism>
<evidence type="ECO:0000313" key="3">
    <source>
        <dbReference type="Proteomes" id="UP000002487"/>
    </source>
</evidence>
<feature type="transmembrane region" description="Helical" evidence="1">
    <location>
        <begin position="62"/>
        <end position="80"/>
    </location>
</feature>
<accession>Q8THI6</accession>
<dbReference type="EMBL" id="AE010299">
    <property type="protein sequence ID" value="AAM07868.1"/>
    <property type="molecule type" value="Genomic_DNA"/>
</dbReference>
<evidence type="ECO:0000256" key="1">
    <source>
        <dbReference type="SAM" id="Phobius"/>
    </source>
</evidence>
<sequence length="176" mass="21008">MVIECFNEFPDLFTMRFFPVYFSSSCSCCRNDPKAFHDFHFCRGDKRTIAEQKPTQNGFWSFYLYFFFHILDLLFLYWGFLPIAGCPESYYRVLIYKDFSGGGRIARSDKKSIKNGLKLSGFRKKKIKFRIEAEIRRFRFIESSYSPWKKDTEPSKLTKKIIQKTYSKRQCSENSV</sequence>
<dbReference type="STRING" id="188937.MA_4528"/>
<dbReference type="EnsemblBacteria" id="AAM07868">
    <property type="protein sequence ID" value="AAM07868"/>
    <property type="gene ID" value="MA_4528"/>
</dbReference>
<name>Q8THI6_METAC</name>
<gene>
    <name evidence="2" type="ordered locus">MA_4528</name>
</gene>
<keyword evidence="1" id="KW-1133">Transmembrane helix</keyword>
<keyword evidence="3" id="KW-1185">Reference proteome</keyword>